<dbReference type="RefSeq" id="XP_008818951.1">
    <property type="nucleotide sequence ID" value="XM_008820729.1"/>
</dbReference>
<evidence type="ECO:0000313" key="2">
    <source>
        <dbReference type="Proteomes" id="UP000030640"/>
    </source>
</evidence>
<name>W7A5V5_9APIC</name>
<dbReference type="EMBL" id="KI965500">
    <property type="protein sequence ID" value="EUD64469.1"/>
    <property type="molecule type" value="Genomic_DNA"/>
</dbReference>
<gene>
    <name evidence="1" type="ORF">C922_05157</name>
</gene>
<sequence length="117" mass="13400">MILRVIDTSHTTVHSEGRYYLNKSIVNITVLPVHAYFPTNSTIDIVPLMKLPNGRHNAIRSTTSLLERQYMRKKCTLKIIILPMYQYSLSNSITDGPWELRNPASVLMKSLNLPQDT</sequence>
<accession>W7A5V5</accession>
<dbReference type="GeneID" id="20040431"/>
<organism evidence="1 2">
    <name type="scientific">Plasmodium inui San Antonio 1</name>
    <dbReference type="NCBI Taxonomy" id="1237626"/>
    <lineage>
        <taxon>Eukaryota</taxon>
        <taxon>Sar</taxon>
        <taxon>Alveolata</taxon>
        <taxon>Apicomplexa</taxon>
        <taxon>Aconoidasida</taxon>
        <taxon>Haemosporida</taxon>
        <taxon>Plasmodiidae</taxon>
        <taxon>Plasmodium</taxon>
        <taxon>Plasmodium (Plasmodium)</taxon>
    </lineage>
</organism>
<proteinExistence type="predicted"/>
<evidence type="ECO:0000313" key="1">
    <source>
        <dbReference type="EMBL" id="EUD64469.1"/>
    </source>
</evidence>
<reference evidence="1 2" key="1">
    <citation type="submission" date="2013-02" db="EMBL/GenBank/DDBJ databases">
        <title>The Genome Sequence of Plasmodium inui San Antonio 1.</title>
        <authorList>
            <consortium name="The Broad Institute Genome Sequencing Platform"/>
            <consortium name="The Broad Institute Genome Sequencing Center for Infectious Disease"/>
            <person name="Neafsey D."/>
            <person name="Cheeseman I."/>
            <person name="Volkman S."/>
            <person name="Adams J."/>
            <person name="Walker B."/>
            <person name="Young S.K."/>
            <person name="Zeng Q."/>
            <person name="Gargeya S."/>
            <person name="Fitzgerald M."/>
            <person name="Haas B."/>
            <person name="Abouelleil A."/>
            <person name="Alvarado L."/>
            <person name="Arachchi H.M."/>
            <person name="Berlin A.M."/>
            <person name="Chapman S.B."/>
            <person name="Dewar J."/>
            <person name="Goldberg J."/>
            <person name="Griggs A."/>
            <person name="Gujja S."/>
            <person name="Hansen M."/>
            <person name="Howarth C."/>
            <person name="Imamovic A."/>
            <person name="Larimer J."/>
            <person name="McCowan C."/>
            <person name="Murphy C."/>
            <person name="Neiman D."/>
            <person name="Pearson M."/>
            <person name="Priest M."/>
            <person name="Roberts A."/>
            <person name="Saif S."/>
            <person name="Shea T."/>
            <person name="Sisk P."/>
            <person name="Sykes S."/>
            <person name="Wortman J."/>
            <person name="Nusbaum C."/>
            <person name="Birren B."/>
        </authorList>
    </citation>
    <scope>NUCLEOTIDE SEQUENCE [LARGE SCALE GENOMIC DNA]</scope>
    <source>
        <strain evidence="1 2">San Antonio 1</strain>
    </source>
</reference>
<dbReference type="VEuPathDB" id="PlasmoDB:C922_05157"/>
<protein>
    <submittedName>
        <fullName evidence="1">Uncharacterized protein</fullName>
    </submittedName>
</protein>
<keyword evidence="2" id="KW-1185">Reference proteome</keyword>
<dbReference type="Proteomes" id="UP000030640">
    <property type="component" value="Unassembled WGS sequence"/>
</dbReference>
<dbReference type="AlphaFoldDB" id="W7A5V5"/>